<dbReference type="Pfam" id="PF00431">
    <property type="entry name" value="CUB"/>
    <property type="match status" value="3"/>
</dbReference>
<feature type="region of interest" description="Disordered" evidence="4">
    <location>
        <begin position="2319"/>
        <end position="2409"/>
    </location>
</feature>
<dbReference type="PROSITE" id="PS50041">
    <property type="entry name" value="C_TYPE_LECTIN_2"/>
    <property type="match status" value="2"/>
</dbReference>
<feature type="compositionally biased region" description="Low complexity" evidence="4">
    <location>
        <begin position="2032"/>
        <end position="2050"/>
    </location>
</feature>
<dbReference type="CDD" id="cd00041">
    <property type="entry name" value="CUB"/>
    <property type="match status" value="3"/>
</dbReference>
<keyword evidence="3" id="KW-0245">EGF-like domain</keyword>
<dbReference type="Gene3D" id="2.60.120.290">
    <property type="entry name" value="Spermadhesin, CUB domain"/>
    <property type="match status" value="3"/>
</dbReference>
<organism evidence="9 10">
    <name type="scientific">Aquatica leii</name>
    <dbReference type="NCBI Taxonomy" id="1421715"/>
    <lineage>
        <taxon>Eukaryota</taxon>
        <taxon>Metazoa</taxon>
        <taxon>Ecdysozoa</taxon>
        <taxon>Arthropoda</taxon>
        <taxon>Hexapoda</taxon>
        <taxon>Insecta</taxon>
        <taxon>Pterygota</taxon>
        <taxon>Neoptera</taxon>
        <taxon>Endopterygota</taxon>
        <taxon>Coleoptera</taxon>
        <taxon>Polyphaga</taxon>
        <taxon>Elateriformia</taxon>
        <taxon>Elateroidea</taxon>
        <taxon>Lampyridae</taxon>
        <taxon>Luciolinae</taxon>
        <taxon>Aquatica</taxon>
    </lineage>
</organism>
<dbReference type="SUPFAM" id="SSF56436">
    <property type="entry name" value="C-type lectin-like"/>
    <property type="match status" value="2"/>
</dbReference>
<dbReference type="Pfam" id="PF00059">
    <property type="entry name" value="Lectin_C"/>
    <property type="match status" value="2"/>
</dbReference>
<feature type="domain" description="EGF-like" evidence="7">
    <location>
        <begin position="1358"/>
        <end position="1394"/>
    </location>
</feature>
<dbReference type="InterPro" id="IPR035914">
    <property type="entry name" value="Sperma_CUB_dom_sf"/>
</dbReference>
<dbReference type="InterPro" id="IPR001304">
    <property type="entry name" value="C-type_lectin-like"/>
</dbReference>
<feature type="disulfide bond" evidence="3">
    <location>
        <begin position="1384"/>
        <end position="1393"/>
    </location>
</feature>
<feature type="compositionally biased region" description="Polar residues" evidence="4">
    <location>
        <begin position="2356"/>
        <end position="2375"/>
    </location>
</feature>
<feature type="region of interest" description="Disordered" evidence="4">
    <location>
        <begin position="2265"/>
        <end position="2300"/>
    </location>
</feature>
<feature type="compositionally biased region" description="Basic residues" evidence="4">
    <location>
        <begin position="2275"/>
        <end position="2291"/>
    </location>
</feature>
<feature type="compositionally biased region" description="Polar residues" evidence="4">
    <location>
        <begin position="1632"/>
        <end position="1644"/>
    </location>
</feature>
<feature type="compositionally biased region" description="Polar residues" evidence="4">
    <location>
        <begin position="1991"/>
        <end position="2014"/>
    </location>
</feature>
<dbReference type="InterPro" id="IPR016187">
    <property type="entry name" value="CTDL_fold"/>
</dbReference>
<dbReference type="PANTHER" id="PTHR24255">
    <property type="entry name" value="COMPLEMENT COMPONENT 1, S SUBCOMPONENT-RELATED"/>
    <property type="match status" value="1"/>
</dbReference>
<feature type="region of interest" description="Disordered" evidence="4">
    <location>
        <begin position="1468"/>
        <end position="1513"/>
    </location>
</feature>
<feature type="region of interest" description="Disordered" evidence="4">
    <location>
        <begin position="1991"/>
        <end position="2134"/>
    </location>
</feature>
<evidence type="ECO:0000259" key="6">
    <source>
        <dbReference type="PROSITE" id="PS01180"/>
    </source>
</evidence>
<feature type="compositionally biased region" description="Acidic residues" evidence="4">
    <location>
        <begin position="2115"/>
        <end position="2126"/>
    </location>
</feature>
<feature type="domain" description="C-type lectin" evidence="8">
    <location>
        <begin position="759"/>
        <end position="891"/>
    </location>
</feature>
<feature type="compositionally biased region" description="Low complexity" evidence="4">
    <location>
        <begin position="2340"/>
        <end position="2350"/>
    </location>
</feature>
<evidence type="ECO:0000256" key="3">
    <source>
        <dbReference type="PROSITE-ProRule" id="PRU00076"/>
    </source>
</evidence>
<dbReference type="SMART" id="SM00042">
    <property type="entry name" value="CUB"/>
    <property type="match status" value="3"/>
</dbReference>
<feature type="domain" description="EGF-like" evidence="7">
    <location>
        <begin position="1285"/>
        <end position="1321"/>
    </location>
</feature>
<proteinExistence type="predicted"/>
<dbReference type="Gene3D" id="2.10.25.10">
    <property type="entry name" value="Laminin"/>
    <property type="match status" value="3"/>
</dbReference>
<dbReference type="SUPFAM" id="SSF49854">
    <property type="entry name" value="Spermadhesin, CUB domain"/>
    <property type="match status" value="4"/>
</dbReference>
<keyword evidence="5" id="KW-0732">Signal</keyword>
<dbReference type="PROSITE" id="PS00022">
    <property type="entry name" value="EGF_1"/>
    <property type="match status" value="3"/>
</dbReference>
<comment type="caution">
    <text evidence="9">The sequence shown here is derived from an EMBL/GenBank/DDBJ whole genome shotgun (WGS) entry which is preliminary data.</text>
</comment>
<dbReference type="GO" id="GO:0005615">
    <property type="term" value="C:extracellular space"/>
    <property type="evidence" value="ECO:0007669"/>
    <property type="project" value="TreeGrafter"/>
</dbReference>
<keyword evidence="10" id="KW-1185">Reference proteome</keyword>
<evidence type="ECO:0000259" key="8">
    <source>
        <dbReference type="PROSITE" id="PS50041"/>
    </source>
</evidence>
<dbReference type="SUPFAM" id="SSF57196">
    <property type="entry name" value="EGF/Laminin"/>
    <property type="match status" value="2"/>
</dbReference>
<feature type="chain" id="PRO_5042909684" evidence="5">
    <location>
        <begin position="25"/>
        <end position="2520"/>
    </location>
</feature>
<dbReference type="EMBL" id="JARPUR010000004">
    <property type="protein sequence ID" value="KAK4876991.1"/>
    <property type="molecule type" value="Genomic_DNA"/>
</dbReference>
<feature type="disulfide bond" evidence="2">
    <location>
        <begin position="1023"/>
        <end position="1050"/>
    </location>
</feature>
<dbReference type="SMART" id="SM00181">
    <property type="entry name" value="EGF"/>
    <property type="match status" value="3"/>
</dbReference>
<feature type="region of interest" description="Disordered" evidence="4">
    <location>
        <begin position="1613"/>
        <end position="1644"/>
    </location>
</feature>
<dbReference type="InterPro" id="IPR016186">
    <property type="entry name" value="C-type_lectin-like/link_sf"/>
</dbReference>
<dbReference type="PROSITE" id="PS01180">
    <property type="entry name" value="CUB"/>
    <property type="match status" value="3"/>
</dbReference>
<feature type="domain" description="CUB" evidence="6">
    <location>
        <begin position="899"/>
        <end position="1018"/>
    </location>
</feature>
<dbReference type="InterPro" id="IPR000859">
    <property type="entry name" value="CUB_dom"/>
</dbReference>
<dbReference type="PANTHER" id="PTHR24255:SF31">
    <property type="entry name" value="CUBILIN-LIKE PROTEIN"/>
    <property type="match status" value="1"/>
</dbReference>
<comment type="caution">
    <text evidence="3">Lacks conserved residue(s) required for the propagation of feature annotation.</text>
</comment>
<feature type="domain" description="EGF-like" evidence="7">
    <location>
        <begin position="1326"/>
        <end position="1356"/>
    </location>
</feature>
<dbReference type="Proteomes" id="UP001353858">
    <property type="component" value="Unassembled WGS sequence"/>
</dbReference>
<evidence type="ECO:0000313" key="9">
    <source>
        <dbReference type="EMBL" id="KAK4876991.1"/>
    </source>
</evidence>
<evidence type="ECO:0000256" key="5">
    <source>
        <dbReference type="SAM" id="SignalP"/>
    </source>
</evidence>
<dbReference type="Gene3D" id="3.10.100.10">
    <property type="entry name" value="Mannose-Binding Protein A, subunit A"/>
    <property type="match status" value="2"/>
</dbReference>
<feature type="compositionally biased region" description="Low complexity" evidence="4">
    <location>
        <begin position="2074"/>
        <end position="2087"/>
    </location>
</feature>
<accession>A0AAN7S867</accession>
<dbReference type="InterPro" id="IPR000742">
    <property type="entry name" value="EGF"/>
</dbReference>
<dbReference type="PROSITE" id="PS50026">
    <property type="entry name" value="EGF_3"/>
    <property type="match status" value="3"/>
</dbReference>
<evidence type="ECO:0000259" key="7">
    <source>
        <dbReference type="PROSITE" id="PS50026"/>
    </source>
</evidence>
<feature type="domain" description="CUB" evidence="6">
    <location>
        <begin position="621"/>
        <end position="746"/>
    </location>
</feature>
<protein>
    <submittedName>
        <fullName evidence="9">Uncharacterized protein</fullName>
    </submittedName>
</protein>
<feature type="compositionally biased region" description="Polar residues" evidence="4">
    <location>
        <begin position="1727"/>
        <end position="1741"/>
    </location>
</feature>
<gene>
    <name evidence="9" type="ORF">RN001_009497</name>
</gene>
<dbReference type="CDD" id="cd00037">
    <property type="entry name" value="CLECT"/>
    <property type="match status" value="2"/>
</dbReference>
<dbReference type="GO" id="GO:0004252">
    <property type="term" value="F:serine-type endopeptidase activity"/>
    <property type="evidence" value="ECO:0007669"/>
    <property type="project" value="TreeGrafter"/>
</dbReference>
<keyword evidence="1 3" id="KW-1015">Disulfide bond</keyword>
<feature type="disulfide bond" evidence="3">
    <location>
        <begin position="1346"/>
        <end position="1355"/>
    </location>
</feature>
<dbReference type="PROSITE" id="PS01186">
    <property type="entry name" value="EGF_2"/>
    <property type="match status" value="1"/>
</dbReference>
<feature type="compositionally biased region" description="Low complexity" evidence="4">
    <location>
        <begin position="1700"/>
        <end position="1716"/>
    </location>
</feature>
<feature type="compositionally biased region" description="Basic and acidic residues" evidence="4">
    <location>
        <begin position="2396"/>
        <end position="2408"/>
    </location>
</feature>
<reference evidence="10" key="1">
    <citation type="submission" date="2023-01" db="EMBL/GenBank/DDBJ databases">
        <title>Key to firefly adult light organ development and bioluminescence: homeobox transcription factors regulate luciferase expression and transportation to peroxisome.</title>
        <authorList>
            <person name="Fu X."/>
        </authorList>
    </citation>
    <scope>NUCLEOTIDE SEQUENCE [LARGE SCALE GENOMIC DNA]</scope>
</reference>
<evidence type="ECO:0000256" key="2">
    <source>
        <dbReference type="PROSITE-ProRule" id="PRU00059"/>
    </source>
</evidence>
<dbReference type="CDD" id="cd00054">
    <property type="entry name" value="EGF_CA"/>
    <property type="match status" value="2"/>
</dbReference>
<evidence type="ECO:0000256" key="1">
    <source>
        <dbReference type="ARBA" id="ARBA00023157"/>
    </source>
</evidence>
<feature type="region of interest" description="Disordered" evidence="4">
    <location>
        <begin position="2437"/>
        <end position="2500"/>
    </location>
</feature>
<feature type="domain" description="C-type lectin" evidence="8">
    <location>
        <begin position="462"/>
        <end position="605"/>
    </location>
</feature>
<feature type="disulfide bond" evidence="3">
    <location>
        <begin position="1311"/>
        <end position="1320"/>
    </location>
</feature>
<feature type="compositionally biased region" description="Polar residues" evidence="4">
    <location>
        <begin position="2472"/>
        <end position="2487"/>
    </location>
</feature>
<feature type="region of interest" description="Disordered" evidence="4">
    <location>
        <begin position="1700"/>
        <end position="1747"/>
    </location>
</feature>
<sequence>MIKMYKLIFLFLLTLFVVKRCCVCYGMVVNPPGFGGRMDGDPAPGRSPGPPEILVPRLKTVNEVQPTVLLTSNIEETKCVLQGNLVDDPHGALNFSLSHELFRSDLIVTGIIYQVTIASVQDIFPLEFTLNALVNDEPKGKFNGPKLLDLICSQYTFRGLLESSSTLKLNWTFNESLEENVNVSFQNRTNSNDGYSPQALKKLFRILYTFMLSNANCRLWLKDNEASVTWKDFPKSTDCQTWFPGHEDRRGVAIVLLRLNVPCSRGYLHFSGLNTSQHQYIRSHKQAHLCGKLEELSDSDRHIYFPSSHTAPFLHLHGNPTFAFSYKTVDYCYNMTFVARNSSFELKPSENLECTFKIYLPYGNRVALTLQIGDSSSTEHKNGDIKCQGLLTQLLDGESAWWHCTRIGDAKKEIQILSRENKVVLRVSVRSLSGGALGLRMFYKAEPIDEIVGRCGFGWVAIRQFCISAFESSKLPWAQAEIECTRKSGHLMSIRNEHAQTLVDNLLLNSPGYKDHNAYWIGATDKTLEGDFRWSDGLPFSYTNWFPGWAQHGNYNRQPNDDGLSEQDCVEVRRVYSLQTSPARLTNGFMWNDRDCAAPNYFLCERLQSEEPLEDNWPPDCNRSIILSRQQSRTSVTSPSFPRQYPDNVVCETEISAPSGYRLILDFEELVLESEPACSYDYLEILENFGNSSASNNSEPGRRLCGDWSLKLKLLRYVSKRSKLKLKFSSDYSHHFGGFKVRVSMENVMQCPDDRLQMFNHSCYLFVSYPEVTWSTAQQICMGIKAQLTSVLTPEEEKFISANIRKNPEYRTSAIYWLGAQSGTNGKFYWVDGSSMSYTGWLSHNIPEENNVLTNHICLGVQWMPAPTSALPSGLYWNSIKCDAVGGYVCKRPNQVLGAGINFNKTVNGTEGQITTPNYPSFYYNNLDFYVKIIGPERTRIVTHFAKLDIETQIECLYDYVALKSTGDSDSEAVKWCGDHDTDMHKFDFVSEANEVEVQFHSDYSISGSGFLMHWRAVDVSGCPLQTLTTNEGILTSPNYPHFLLPHLDCSVTILAPNGKRVWLEFEDFQINNFITREDIKDKSKELLQIKLDKQLSVFKPYEMHDLLTEGAFVSNAEKLQIILKTGERPTGKGFKAIYRTISKLEEDRVVKLNNDSVGVLMHLNYPNNPLPNINFVQHFIAPLGYTISLEVYNVKLSENECAVNKGGIEIYDNYADTNGTYWYLCYKESENSLIPQQPIALSSYLNALYVRQKGGVNGISFNASLKVKPDDNYKNKLLKLKDGTAEFCTRNPCLHGGRCVERETKQFCQCLGHYTGFFCALTQCELEPCIFGKCELTTNTYKCQCKPGYIGSNCDQKQRPCEGNPCESRGVCVEKGNNFHCRCHAWWEGPRCERRMIRIPYKPLSERMLEEPFWLGLITVTVVMGVIGLVWCAKRHFPEKIEKLLAEDSDRSMPSLRTSLREQLAASGASAVTVTPSPGPGVPRSLFGRLGTPSPRKRRNNSTPTKKNAAEKKQILQQLVTPSGNKHVSKKVSLGELIQLSERKGKDDDIKTHTSGQKETKLLIDSPSLVLNDPKLEKKVTFARLLSKVSAEMSSGSEMELGIMQANKLGCAFARPSSTPPSPAADTRSPNSTSSNQGSDTYSGSDFALPSTFSCSISDLINNRKHSKLPNGRQKPASADSILAMFRNFSSSSAGINLSNSLKVSPSTTPTASSPQDDIAGDDESSTSSIHTPISFSSGALESPIMHRQSPGTIEVPVLDMLSAHKSSSSGSNLLHPPTILLEIPSTINKCLSPIRELPTPLPSPMPSPAITPLMHRSTASSSINDISIDTNSDDRISIEIPNISISDDDDVIHCTQDIVIDPQAEDGYIIEEAAVMQQSQIPQIKIKIRPPMLGSSNRIPSPVDSRPRPPPLVIPTLTIQTPSPTQQKTPPHLLGSPPPHRLEYQSESSFPFSTIKQSRKLLKEFDKPMSLDLPSNPPLITITCNMSEAESDIESTSPAPKNSDHLGTSTSGMCYLSPFSMGSRGDRTTSESNLSSSGYSSMASPGPSRCGSSNPLCPSEMEDPGPGSGSTSLHPSLSRRPSPLLKSNTNPTECSKMDNSNNQSGRGRSDSETLSDDPLIESNDEGIGTDHLDEKIEDGELKSAKELEVFITTECDSAKTLVDLPSINNISLRVGKCASVEGNIEHLLPPTTTCKSTLQLPSIVVQNDPSTCDKYLSPMSSRSESPLSDKTLGLDRFSPQFYGRNKDILPFTDSDGLYDFPSTDKVNVASSTHQHRKSTGRRREKRSSRQQKNLSPSKIVVPNLAHYHLDVPGKELCHKISSPRKPSPKRRVRTQLFSSSSSSDSITSARDVRCSSSTPSPDTVRWSSSTDWFTNKEHRSLEASGEDTADDEETVKHPKSLEDLPKPHSKISRLKVISNQIRFFRRLELSLKKKQVTNPSESLESGEDSPRATSPLLQPSKEPRPEIRKSSSIGKLHSNFSNSTIRNKRGNYRRGELLLPQSKSSWKEVVTTGNGYSD</sequence>
<feature type="signal peptide" evidence="5">
    <location>
        <begin position="1"/>
        <end position="24"/>
    </location>
</feature>
<feature type="compositionally biased region" description="Acidic residues" evidence="4">
    <location>
        <begin position="2386"/>
        <end position="2395"/>
    </location>
</feature>
<evidence type="ECO:0000313" key="10">
    <source>
        <dbReference type="Proteomes" id="UP001353858"/>
    </source>
</evidence>
<evidence type="ECO:0000256" key="4">
    <source>
        <dbReference type="SAM" id="MobiDB-lite"/>
    </source>
</evidence>
<dbReference type="SMART" id="SM00034">
    <property type="entry name" value="CLECT"/>
    <property type="match status" value="2"/>
</dbReference>
<feature type="region of interest" description="Disordered" evidence="4">
    <location>
        <begin position="1894"/>
        <end position="1952"/>
    </location>
</feature>
<feature type="compositionally biased region" description="Polar residues" evidence="4">
    <location>
        <begin position="2088"/>
        <end position="2108"/>
    </location>
</feature>
<feature type="compositionally biased region" description="Low complexity" evidence="4">
    <location>
        <begin position="1920"/>
        <end position="1933"/>
    </location>
</feature>
<feature type="domain" description="CUB" evidence="6">
    <location>
        <begin position="1023"/>
        <end position="1142"/>
    </location>
</feature>
<name>A0AAN7S867_9COLE</name>
<dbReference type="FunFam" id="2.10.25.10:FF:000279">
    <property type="entry name" value="Neurogenic locus notch 1"/>
    <property type="match status" value="1"/>
</dbReference>